<evidence type="ECO:0000256" key="1">
    <source>
        <dbReference type="SAM" id="Phobius"/>
    </source>
</evidence>
<dbReference type="EMBL" id="MTYJ01000012">
    <property type="protein sequence ID" value="OQV23345.1"/>
    <property type="molecule type" value="Genomic_DNA"/>
</dbReference>
<dbReference type="Proteomes" id="UP000192578">
    <property type="component" value="Unassembled WGS sequence"/>
</dbReference>
<keyword evidence="1" id="KW-0812">Transmembrane</keyword>
<feature type="transmembrane region" description="Helical" evidence="1">
    <location>
        <begin position="409"/>
        <end position="431"/>
    </location>
</feature>
<proteinExistence type="predicted"/>
<organism evidence="2 3">
    <name type="scientific">Hypsibius exemplaris</name>
    <name type="common">Freshwater tardigrade</name>
    <dbReference type="NCBI Taxonomy" id="2072580"/>
    <lineage>
        <taxon>Eukaryota</taxon>
        <taxon>Metazoa</taxon>
        <taxon>Ecdysozoa</taxon>
        <taxon>Tardigrada</taxon>
        <taxon>Eutardigrada</taxon>
        <taxon>Parachela</taxon>
        <taxon>Hypsibioidea</taxon>
        <taxon>Hypsibiidae</taxon>
        <taxon>Hypsibius</taxon>
    </lineage>
</organism>
<feature type="transmembrane region" description="Helical" evidence="1">
    <location>
        <begin position="149"/>
        <end position="171"/>
    </location>
</feature>
<gene>
    <name evidence="2" type="ORF">BV898_02792</name>
</gene>
<evidence type="ECO:0008006" key="4">
    <source>
        <dbReference type="Google" id="ProtNLM"/>
    </source>
</evidence>
<protein>
    <recommendedName>
        <fullName evidence="4">Gustatory receptor</fullName>
    </recommendedName>
</protein>
<feature type="transmembrane region" description="Helical" evidence="1">
    <location>
        <begin position="325"/>
        <end position="346"/>
    </location>
</feature>
<comment type="caution">
    <text evidence="2">The sequence shown here is derived from an EMBL/GenBank/DDBJ whole genome shotgun (WGS) entry which is preliminary data.</text>
</comment>
<keyword evidence="1" id="KW-1133">Transmembrane helix</keyword>
<keyword evidence="3" id="KW-1185">Reference proteome</keyword>
<feature type="transmembrane region" description="Helical" evidence="1">
    <location>
        <begin position="292"/>
        <end position="313"/>
    </location>
</feature>
<evidence type="ECO:0000313" key="2">
    <source>
        <dbReference type="EMBL" id="OQV23345.1"/>
    </source>
</evidence>
<reference evidence="3" key="1">
    <citation type="submission" date="2017-01" db="EMBL/GenBank/DDBJ databases">
        <title>Comparative genomics of anhydrobiosis in the tardigrade Hypsibius dujardini.</title>
        <authorList>
            <person name="Yoshida Y."/>
            <person name="Koutsovoulos G."/>
            <person name="Laetsch D."/>
            <person name="Stevens L."/>
            <person name="Kumar S."/>
            <person name="Horikawa D."/>
            <person name="Ishino K."/>
            <person name="Komine S."/>
            <person name="Tomita M."/>
            <person name="Blaxter M."/>
            <person name="Arakawa K."/>
        </authorList>
    </citation>
    <scope>NUCLEOTIDE SEQUENCE [LARGE SCALE GENOMIC DNA]</scope>
    <source>
        <strain evidence="3">Z151</strain>
    </source>
</reference>
<sequence length="451" mass="51784">MLFRVQTTVLKSMGFITLRMNESSPKAANWQWRLGQLAPVSMTGVAVCFLLGSFYCCGINAANILYGFFHPDSIGSVVETGEESAILLFMQLIPFFTIVLRAFCVSLLFFCKRHGWRNLLTQADQFIDHALPSSCSITLLRRKMRSASVFLFIVTFTIHLVWEFVEWVVYMEGDNMTLSSDNFLAPLPITYYAFQGVVIWTLFSSVPFIMSQQLFTCVIMLAMLPQAAMKGLNREVGDETAYYEVQSQFATTRLTSVPRKLLLLTEERVRMWEATYMSTLIFIGRVNDFFGWILFILYGLDFLTLLGFVSNIVNNARSDWQSYAYLFLSSAIFLLYLTVFVCPLVSTQEEGVRIRFAIHRLAFKVERCVTWEEDYLGQSLRESAQRLLKRLRRFETVCQRHTLIFNGAAIIQFTRTFLVGTCTFLLSFMVLAREFFVKEKVAGVIESQHGP</sequence>
<name>A0A1W0X744_HYPEX</name>
<feature type="transmembrane region" description="Helical" evidence="1">
    <location>
        <begin position="40"/>
        <end position="66"/>
    </location>
</feature>
<evidence type="ECO:0000313" key="3">
    <source>
        <dbReference type="Proteomes" id="UP000192578"/>
    </source>
</evidence>
<keyword evidence="1" id="KW-0472">Membrane</keyword>
<accession>A0A1W0X744</accession>
<dbReference type="OrthoDB" id="10612575at2759"/>
<feature type="transmembrane region" description="Helical" evidence="1">
    <location>
        <begin position="191"/>
        <end position="224"/>
    </location>
</feature>
<dbReference type="AlphaFoldDB" id="A0A1W0X744"/>
<feature type="transmembrane region" description="Helical" evidence="1">
    <location>
        <begin position="86"/>
        <end position="110"/>
    </location>
</feature>